<dbReference type="KEGG" id="nsr:NS506_00777"/>
<evidence type="ECO:0000313" key="2">
    <source>
        <dbReference type="Proteomes" id="UP000180166"/>
    </source>
</evidence>
<name>A0ABC8AL24_9NOCA</name>
<evidence type="ECO:0000313" key="1">
    <source>
        <dbReference type="EMBL" id="APA94856.1"/>
    </source>
</evidence>
<sequence>MPCVCAAVPLRSTRKNISMRFTRFTPLVGALSITAVLGTAALVPDAAPARADDGDTLAASEIADAGELCGKPGAATFDDVISAAATAIRTVVPAGQQDAYDRSVNDFRQNIASMHVHRRGFLPLSPDEVNDRTQFLDDPIVTYLVNSLDAVRTGQVNQTVAVSQLKVRDVVEVFILAARIVKIPAQFAASLVPTVGFVLKPIVGALFNGVKSLARAVQSQLSVGCDAHSVYRKLQLDLPDEHVDLPQPLIDLANQVMKADGSCTPIAELRTGDLVERTRNFLTTAALPVDPDAINANAAALQGFLQSNRVADVMMLRRTEQLGPIVDALDYGPLTFLANLGFDIYEGRALNTVALADVKVENLFSLITFALDTTSLLLTVGNTIAGFTGVASTITTPLGIAETIAFAPATCGAPILRGVMQSMCAA</sequence>
<dbReference type="AlphaFoldDB" id="A0ABC8AL24"/>
<gene>
    <name evidence="1" type="ORF">NS506_00777</name>
</gene>
<protein>
    <submittedName>
        <fullName evidence="1">Uncharacterized protein</fullName>
    </submittedName>
</protein>
<dbReference type="Proteomes" id="UP000180166">
    <property type="component" value="Chromosome"/>
</dbReference>
<accession>A0ABC8AL24</accession>
<reference evidence="1 2" key="1">
    <citation type="submission" date="2016-10" db="EMBL/GenBank/DDBJ databases">
        <title>Genome sequence of Nocardia seriolae strain EM150506, isolated from Anguila japonica.</title>
        <authorList>
            <person name="Han H.-J."/>
        </authorList>
    </citation>
    <scope>NUCLEOTIDE SEQUENCE [LARGE SCALE GENOMIC DNA]</scope>
    <source>
        <strain evidence="1 2">EM150506</strain>
    </source>
</reference>
<proteinExistence type="predicted"/>
<organism evidence="1 2">
    <name type="scientific">Nocardia seriolae</name>
    <dbReference type="NCBI Taxonomy" id="37332"/>
    <lineage>
        <taxon>Bacteria</taxon>
        <taxon>Bacillati</taxon>
        <taxon>Actinomycetota</taxon>
        <taxon>Actinomycetes</taxon>
        <taxon>Mycobacteriales</taxon>
        <taxon>Nocardiaceae</taxon>
        <taxon>Nocardia</taxon>
    </lineage>
</organism>
<dbReference type="EMBL" id="CP017839">
    <property type="protein sequence ID" value="APA94856.1"/>
    <property type="molecule type" value="Genomic_DNA"/>
</dbReference>